<dbReference type="InterPro" id="IPR036259">
    <property type="entry name" value="MFS_trans_sf"/>
</dbReference>
<reference evidence="2" key="1">
    <citation type="journal article" date="2023" name="Int. J. Syst. Evol. Microbiol.">
        <title>Collibacillus ludicampi gen. nov., sp. nov., a new soil bacterium of the family Alicyclobacillaceae.</title>
        <authorList>
            <person name="Jojima T."/>
            <person name="Ioku Y."/>
            <person name="Fukuta Y."/>
            <person name="Shirasaka N."/>
            <person name="Matsumura Y."/>
            <person name="Mori M."/>
        </authorList>
    </citation>
    <scope>NUCLEOTIDE SEQUENCE</scope>
    <source>
        <strain evidence="2">TP075</strain>
    </source>
</reference>
<proteinExistence type="predicted"/>
<dbReference type="AlphaFoldDB" id="A0AAV4LG89"/>
<protein>
    <submittedName>
        <fullName evidence="2">Uncharacterized protein</fullName>
    </submittedName>
</protein>
<keyword evidence="3" id="KW-1185">Reference proteome</keyword>
<keyword evidence="1" id="KW-0812">Transmembrane</keyword>
<dbReference type="Proteomes" id="UP001057291">
    <property type="component" value="Unassembled WGS sequence"/>
</dbReference>
<dbReference type="SUPFAM" id="SSF103473">
    <property type="entry name" value="MFS general substrate transporter"/>
    <property type="match status" value="1"/>
</dbReference>
<keyword evidence="1" id="KW-1133">Transmembrane helix</keyword>
<organism evidence="2 3">
    <name type="scientific">Collibacillus ludicampi</name>
    <dbReference type="NCBI Taxonomy" id="2771369"/>
    <lineage>
        <taxon>Bacteria</taxon>
        <taxon>Bacillati</taxon>
        <taxon>Bacillota</taxon>
        <taxon>Bacilli</taxon>
        <taxon>Bacillales</taxon>
        <taxon>Alicyclobacillaceae</taxon>
        <taxon>Collibacillus</taxon>
    </lineage>
</organism>
<keyword evidence="1" id="KW-0472">Membrane</keyword>
<sequence length="139" mass="15593">MVDHEWTKTSAKRTIHYGWIIAGITFLTLLVSAGIRSTPGVLIMPLEMHFGWDRTITTFPIAINLALYGLCGPFAAALMERFGIQTNHDCRFVDVNDGHWTLRMDAISMAIHSVVGIGGRNWNRIHLFRSGSRCHKSVV</sequence>
<gene>
    <name evidence="2" type="ORF">DNHGIG_20310</name>
</gene>
<comment type="caution">
    <text evidence="2">The sequence shown here is derived from an EMBL/GenBank/DDBJ whole genome shotgun (WGS) entry which is preliminary data.</text>
</comment>
<evidence type="ECO:0000256" key="1">
    <source>
        <dbReference type="SAM" id="Phobius"/>
    </source>
</evidence>
<accession>A0AAV4LG89</accession>
<name>A0AAV4LG89_9BACL</name>
<dbReference type="EMBL" id="BOQE01000001">
    <property type="protein sequence ID" value="GIM46482.1"/>
    <property type="molecule type" value="Genomic_DNA"/>
</dbReference>
<feature type="transmembrane region" description="Helical" evidence="1">
    <location>
        <begin position="55"/>
        <end position="78"/>
    </location>
</feature>
<feature type="transmembrane region" description="Helical" evidence="1">
    <location>
        <begin position="17"/>
        <end position="35"/>
    </location>
</feature>
<evidence type="ECO:0000313" key="3">
    <source>
        <dbReference type="Proteomes" id="UP001057291"/>
    </source>
</evidence>
<evidence type="ECO:0000313" key="2">
    <source>
        <dbReference type="EMBL" id="GIM46482.1"/>
    </source>
</evidence>